<keyword evidence="1" id="KW-0547">Nucleotide-binding</keyword>
<evidence type="ECO:0000256" key="3">
    <source>
        <dbReference type="PROSITE-ProRule" id="PRU00110"/>
    </source>
</evidence>
<dbReference type="InterPro" id="IPR010808">
    <property type="entry name" value="CheA_P2-bd"/>
</dbReference>
<dbReference type="Gene3D" id="3.30.70.1110">
    <property type="entry name" value="Histidine kinase CheA-like, P2 response regulator-binding domain"/>
    <property type="match status" value="1"/>
</dbReference>
<dbReference type="InterPro" id="IPR036641">
    <property type="entry name" value="HPT_dom_sf"/>
</dbReference>
<dbReference type="CDD" id="cd00088">
    <property type="entry name" value="HPT"/>
    <property type="match status" value="1"/>
</dbReference>
<evidence type="ECO:0000256" key="2">
    <source>
        <dbReference type="ARBA" id="ARBA00023012"/>
    </source>
</evidence>
<dbReference type="Proteomes" id="UP000280960">
    <property type="component" value="Chromosome"/>
</dbReference>
<accession>A0A3G2R2R7</accession>
<reference evidence="5 6" key="1">
    <citation type="submission" date="2018-10" db="EMBL/GenBank/DDBJ databases">
        <authorList>
            <person name="Zhang X."/>
        </authorList>
    </citation>
    <scope>NUCLEOTIDE SEQUENCE [LARGE SCALE GENOMIC DNA]</scope>
    <source>
        <strain evidence="5 6">SK-G1</strain>
    </source>
</reference>
<dbReference type="SUPFAM" id="SSF47226">
    <property type="entry name" value="Histidine-containing phosphotransfer domain, HPT domain"/>
    <property type="match status" value="1"/>
</dbReference>
<dbReference type="SMART" id="SM00073">
    <property type="entry name" value="HPT"/>
    <property type="match status" value="1"/>
</dbReference>
<dbReference type="PANTHER" id="PTHR43395:SF10">
    <property type="entry name" value="CHEMOTAXIS PROTEIN CHEA"/>
    <property type="match status" value="1"/>
</dbReference>
<dbReference type="Pfam" id="PF01627">
    <property type="entry name" value="Hpt"/>
    <property type="match status" value="1"/>
</dbReference>
<dbReference type="PROSITE" id="PS50894">
    <property type="entry name" value="HPT"/>
    <property type="match status" value="1"/>
</dbReference>
<name>A0A3G2R2R7_9FIRM</name>
<dbReference type="InterPro" id="IPR008207">
    <property type="entry name" value="Sig_transdc_His_kin_Hpt_dom"/>
</dbReference>
<feature type="modified residue" description="Phosphohistidine" evidence="3">
    <location>
        <position position="45"/>
    </location>
</feature>
<feature type="domain" description="HPt" evidence="4">
    <location>
        <begin position="1"/>
        <end position="102"/>
    </location>
</feature>
<keyword evidence="3" id="KW-0597">Phosphoprotein</keyword>
<keyword evidence="2" id="KW-0902">Two-component regulatory system</keyword>
<dbReference type="Pfam" id="PF07194">
    <property type="entry name" value="P2"/>
    <property type="match status" value="1"/>
</dbReference>
<dbReference type="Gene3D" id="1.20.120.160">
    <property type="entry name" value="HPT domain"/>
    <property type="match status" value="1"/>
</dbReference>
<evidence type="ECO:0000313" key="5">
    <source>
        <dbReference type="EMBL" id="AYO29601.1"/>
    </source>
</evidence>
<evidence type="ECO:0000256" key="1">
    <source>
        <dbReference type="ARBA" id="ARBA00022840"/>
    </source>
</evidence>
<dbReference type="AlphaFoldDB" id="A0A3G2R2R7"/>
<dbReference type="InterPro" id="IPR037052">
    <property type="entry name" value="CheA-like_P2_sf"/>
</dbReference>
<protein>
    <recommendedName>
        <fullName evidence="4">HPt domain-containing protein</fullName>
    </recommendedName>
</protein>
<evidence type="ECO:0000313" key="6">
    <source>
        <dbReference type="Proteomes" id="UP000280960"/>
    </source>
</evidence>
<keyword evidence="6" id="KW-1185">Reference proteome</keyword>
<dbReference type="SUPFAM" id="SSF55052">
    <property type="entry name" value="CheY-binding domain of CheA"/>
    <property type="match status" value="1"/>
</dbReference>
<keyword evidence="1" id="KW-0067">ATP-binding</keyword>
<dbReference type="InterPro" id="IPR051315">
    <property type="entry name" value="Bact_Chemotaxis_CheA"/>
</dbReference>
<dbReference type="GO" id="GO:0000155">
    <property type="term" value="F:phosphorelay sensor kinase activity"/>
    <property type="evidence" value="ECO:0007669"/>
    <property type="project" value="InterPro"/>
</dbReference>
<dbReference type="PANTHER" id="PTHR43395">
    <property type="entry name" value="SENSOR HISTIDINE KINASE CHEA"/>
    <property type="match status" value="1"/>
</dbReference>
<organism evidence="5 6">
    <name type="scientific">Biomaibacter acetigenes</name>
    <dbReference type="NCBI Taxonomy" id="2316383"/>
    <lineage>
        <taxon>Bacteria</taxon>
        <taxon>Bacillati</taxon>
        <taxon>Bacillota</taxon>
        <taxon>Clostridia</taxon>
        <taxon>Thermosediminibacterales</taxon>
        <taxon>Tepidanaerobacteraceae</taxon>
        <taxon>Biomaibacter</taxon>
    </lineage>
</organism>
<dbReference type="EMBL" id="CP033169">
    <property type="protein sequence ID" value="AYO29601.1"/>
    <property type="molecule type" value="Genomic_DNA"/>
</dbReference>
<dbReference type="InterPro" id="IPR035891">
    <property type="entry name" value="CheY-binding_CheA"/>
</dbReference>
<proteinExistence type="predicted"/>
<sequence>MEWNYIDAYVEETGEQLSSLEQLFLELEKRPEQSEILNEIFRIVHTLKGSSATMGFIEVADFSHNLESFFDKLRKGEISINDELVDLFFKCLDALKEMTTAAIKGEVYNGNANKLTEIIDNLIQTDSTSKIKSQGENTKWQVSVRINSDCMMKTARALIIEKYIEEMGNILSIDPPVDVLIKEKLECEEISAVIEIQRDVEDVVLGLKNIPDVAKVEIRQSDKNPDGVRINLSIAHKPDDLKRLKEALLHADEIKLEFSERYKMNLALLQLVLAAHRENRMVRCEKGGGPAVKMLKLMGVL</sequence>
<evidence type="ECO:0000259" key="4">
    <source>
        <dbReference type="PROSITE" id="PS50894"/>
    </source>
</evidence>
<dbReference type="RefSeq" id="WP_122014000.1">
    <property type="nucleotide sequence ID" value="NZ_CP033169.1"/>
</dbReference>
<dbReference type="GO" id="GO:0005524">
    <property type="term" value="F:ATP binding"/>
    <property type="evidence" value="ECO:0007669"/>
    <property type="project" value="UniProtKB-KW"/>
</dbReference>
<gene>
    <name evidence="5" type="ORF">D2962_02355</name>
</gene>
<dbReference type="KEGG" id="bacg:D2962_02355"/>